<comment type="caution">
    <text evidence="2">The sequence shown here is derived from an EMBL/GenBank/DDBJ whole genome shotgun (WGS) entry which is preliminary data.</text>
</comment>
<keyword evidence="3" id="KW-1185">Reference proteome</keyword>
<evidence type="ECO:0000256" key="1">
    <source>
        <dbReference type="SAM" id="MobiDB-lite"/>
    </source>
</evidence>
<evidence type="ECO:0008006" key="4">
    <source>
        <dbReference type="Google" id="ProtNLM"/>
    </source>
</evidence>
<feature type="compositionally biased region" description="Polar residues" evidence="1">
    <location>
        <begin position="72"/>
        <end position="111"/>
    </location>
</feature>
<dbReference type="Proteomes" id="UP000218231">
    <property type="component" value="Unassembled WGS sequence"/>
</dbReference>
<dbReference type="AlphaFoldDB" id="A0A2A2JYL7"/>
<name>A0A2A2JYL7_9BILA</name>
<dbReference type="STRING" id="2018661.A0A2A2JYL7"/>
<dbReference type="Gene3D" id="3.40.50.720">
    <property type="entry name" value="NAD(P)-binding Rossmann-like Domain"/>
    <property type="match status" value="1"/>
</dbReference>
<reference evidence="2 3" key="1">
    <citation type="journal article" date="2017" name="Curr. Biol.">
        <title>Genome architecture and evolution of a unichromosomal asexual nematode.</title>
        <authorList>
            <person name="Fradin H."/>
            <person name="Zegar C."/>
            <person name="Gutwein M."/>
            <person name="Lucas J."/>
            <person name="Kovtun M."/>
            <person name="Corcoran D."/>
            <person name="Baugh L.R."/>
            <person name="Kiontke K."/>
            <person name="Gunsalus K."/>
            <person name="Fitch D.H."/>
            <person name="Piano F."/>
        </authorList>
    </citation>
    <scope>NUCLEOTIDE SEQUENCE [LARGE SCALE GENOMIC DNA]</scope>
    <source>
        <strain evidence="2">PF1309</strain>
    </source>
</reference>
<evidence type="ECO:0000313" key="2">
    <source>
        <dbReference type="EMBL" id="PAV66817.1"/>
    </source>
</evidence>
<protein>
    <recommendedName>
        <fullName evidence="4">NAD-dependent epimerase/dehydratase domain-containing protein</fullName>
    </recommendedName>
</protein>
<gene>
    <name evidence="2" type="ORF">WR25_10355</name>
</gene>
<sequence length="140" mass="15035">MARAFYAENRRVANGKAKRLLGWRPAYPDYRLGLRALNAMTSPIPARPAPAAASGDHCRPIRWPRNRRASSALGTSSIANTTATSPDVMQNCSRPTAPANTQPRVSSAHRSPFTVATSAIAMPATMKRYVTDQLGGTTPS</sequence>
<organism evidence="2 3">
    <name type="scientific">Diploscapter pachys</name>
    <dbReference type="NCBI Taxonomy" id="2018661"/>
    <lineage>
        <taxon>Eukaryota</taxon>
        <taxon>Metazoa</taxon>
        <taxon>Ecdysozoa</taxon>
        <taxon>Nematoda</taxon>
        <taxon>Chromadorea</taxon>
        <taxon>Rhabditida</taxon>
        <taxon>Rhabditina</taxon>
        <taxon>Rhabditomorpha</taxon>
        <taxon>Rhabditoidea</taxon>
        <taxon>Rhabditidae</taxon>
        <taxon>Diploscapter</taxon>
    </lineage>
</organism>
<dbReference type="EMBL" id="LIAE01010036">
    <property type="protein sequence ID" value="PAV66817.1"/>
    <property type="molecule type" value="Genomic_DNA"/>
</dbReference>
<accession>A0A2A2JYL7</accession>
<evidence type="ECO:0000313" key="3">
    <source>
        <dbReference type="Proteomes" id="UP000218231"/>
    </source>
</evidence>
<proteinExistence type="predicted"/>
<feature type="region of interest" description="Disordered" evidence="1">
    <location>
        <begin position="46"/>
        <end position="111"/>
    </location>
</feature>